<dbReference type="AlphaFoldDB" id="A0A7K1KSR7"/>
<accession>A0A7K1KSR7</accession>
<feature type="transmembrane region" description="Helical" evidence="9">
    <location>
        <begin position="46"/>
        <end position="63"/>
    </location>
</feature>
<evidence type="ECO:0000256" key="3">
    <source>
        <dbReference type="ARBA" id="ARBA00022553"/>
    </source>
</evidence>
<dbReference type="GO" id="GO:0000155">
    <property type="term" value="F:phosphorelay sensor kinase activity"/>
    <property type="evidence" value="ECO:0007669"/>
    <property type="project" value="InterPro"/>
</dbReference>
<feature type="transmembrane region" description="Helical" evidence="9">
    <location>
        <begin position="123"/>
        <end position="143"/>
    </location>
</feature>
<evidence type="ECO:0000256" key="5">
    <source>
        <dbReference type="ARBA" id="ARBA00022741"/>
    </source>
</evidence>
<comment type="catalytic activity">
    <reaction evidence="1">
        <text>ATP + protein L-histidine = ADP + protein N-phospho-L-histidine.</text>
        <dbReference type="EC" id="2.7.13.3"/>
    </reaction>
</comment>
<dbReference type="InterPro" id="IPR036890">
    <property type="entry name" value="HATPase_C_sf"/>
</dbReference>
<feature type="domain" description="Signal transduction histidine kinase subgroup 3 dimerisation and phosphoacceptor" evidence="11">
    <location>
        <begin position="197"/>
        <end position="263"/>
    </location>
</feature>
<dbReference type="GO" id="GO:0046983">
    <property type="term" value="F:protein dimerization activity"/>
    <property type="evidence" value="ECO:0007669"/>
    <property type="project" value="InterPro"/>
</dbReference>
<evidence type="ECO:0000259" key="11">
    <source>
        <dbReference type="Pfam" id="PF07730"/>
    </source>
</evidence>
<dbReference type="EMBL" id="WOFH01000001">
    <property type="protein sequence ID" value="MUN35212.1"/>
    <property type="molecule type" value="Genomic_DNA"/>
</dbReference>
<keyword evidence="9" id="KW-0812">Transmembrane</keyword>
<evidence type="ECO:0000256" key="6">
    <source>
        <dbReference type="ARBA" id="ARBA00022777"/>
    </source>
</evidence>
<evidence type="ECO:0000256" key="7">
    <source>
        <dbReference type="ARBA" id="ARBA00022840"/>
    </source>
</evidence>
<feature type="transmembrane region" description="Helical" evidence="9">
    <location>
        <begin position="12"/>
        <end position="34"/>
    </location>
</feature>
<evidence type="ECO:0000256" key="9">
    <source>
        <dbReference type="SAM" id="Phobius"/>
    </source>
</evidence>
<proteinExistence type="predicted"/>
<keyword evidence="4" id="KW-0808">Transferase</keyword>
<keyword evidence="8" id="KW-0902">Two-component regulatory system</keyword>
<dbReference type="Gene3D" id="1.20.5.1930">
    <property type="match status" value="1"/>
</dbReference>
<dbReference type="PANTHER" id="PTHR24421:SF10">
    <property type="entry name" value="NITRATE_NITRITE SENSOR PROTEIN NARQ"/>
    <property type="match status" value="1"/>
</dbReference>
<feature type="transmembrane region" description="Helical" evidence="9">
    <location>
        <begin position="70"/>
        <end position="89"/>
    </location>
</feature>
<evidence type="ECO:0000256" key="1">
    <source>
        <dbReference type="ARBA" id="ARBA00000085"/>
    </source>
</evidence>
<feature type="transmembrane region" description="Helical" evidence="9">
    <location>
        <begin position="95"/>
        <end position="116"/>
    </location>
</feature>
<evidence type="ECO:0000256" key="4">
    <source>
        <dbReference type="ARBA" id="ARBA00022679"/>
    </source>
</evidence>
<dbReference type="InterPro" id="IPR050482">
    <property type="entry name" value="Sensor_HK_TwoCompSys"/>
</dbReference>
<evidence type="ECO:0000259" key="10">
    <source>
        <dbReference type="Pfam" id="PF02518"/>
    </source>
</evidence>
<dbReference type="EC" id="2.7.13.3" evidence="2"/>
<dbReference type="Proteomes" id="UP000432015">
    <property type="component" value="Unassembled WGS sequence"/>
</dbReference>
<evidence type="ECO:0000256" key="8">
    <source>
        <dbReference type="ARBA" id="ARBA00023012"/>
    </source>
</evidence>
<dbReference type="Pfam" id="PF02518">
    <property type="entry name" value="HATPase_c"/>
    <property type="match status" value="1"/>
</dbReference>
<dbReference type="Pfam" id="PF07730">
    <property type="entry name" value="HisKA_3"/>
    <property type="match status" value="1"/>
</dbReference>
<keyword evidence="3" id="KW-0597">Phosphoprotein</keyword>
<dbReference type="CDD" id="cd16917">
    <property type="entry name" value="HATPase_UhpB-NarQ-NarX-like"/>
    <property type="match status" value="1"/>
</dbReference>
<reference evidence="12 13" key="1">
    <citation type="submission" date="2019-11" db="EMBL/GenBank/DDBJ databases">
        <authorList>
            <person name="Cao P."/>
        </authorList>
    </citation>
    <scope>NUCLEOTIDE SEQUENCE [LARGE SCALE GENOMIC DNA]</scope>
    <source>
        <strain evidence="12 13">NEAU-AAG5</strain>
    </source>
</reference>
<dbReference type="GO" id="GO:0005524">
    <property type="term" value="F:ATP binding"/>
    <property type="evidence" value="ECO:0007669"/>
    <property type="project" value="UniProtKB-KW"/>
</dbReference>
<name>A0A7K1KSR7_9ACTN</name>
<keyword evidence="5" id="KW-0547">Nucleotide-binding</keyword>
<dbReference type="GO" id="GO:0016020">
    <property type="term" value="C:membrane"/>
    <property type="evidence" value="ECO:0007669"/>
    <property type="project" value="InterPro"/>
</dbReference>
<keyword evidence="13" id="KW-1185">Reference proteome</keyword>
<dbReference type="PANTHER" id="PTHR24421">
    <property type="entry name" value="NITRATE/NITRITE SENSOR PROTEIN NARX-RELATED"/>
    <property type="match status" value="1"/>
</dbReference>
<keyword evidence="9" id="KW-1133">Transmembrane helix</keyword>
<keyword evidence="9" id="KW-0472">Membrane</keyword>
<feature type="transmembrane region" description="Helical" evidence="9">
    <location>
        <begin position="149"/>
        <end position="167"/>
    </location>
</feature>
<sequence>MGLFDAIVRRRLPPLAVDVALAVIILAGSLVTLGGKAPGEEELRPTDTWGVLLLLIAGVPMAFHRLRPVPVLTAMCVATLILQGGDYIYPMMGRWGGPAVGAPYMGLTIAVFLTVLRAPRATWFLLVLVTAVVVTEALLNRAYWVGTSAVLSLLLFGAWTVGTLFVARRLVGQEAVRRAAAVAREQTAVAREAVAHERTRIARELHDIVAHNVSLMVVQTIAADRMQERDHAKTHELHRTIEETGRATVAELRRLLDVLRTDDDGDPGSGQCPQPPQPTIAALPDLVESMRAAGLRVEYRASGTPVPLPAGTELAAYRVVQEAFTNTLKHAGPTESRLTVSWLEAPRRLNLRICDEGERRERELIADEGSRTTGHGLVGMAERIAAVGGILETGPRPGGGFCVHATIPLPAAAHEGTLDAADPCSAGR</sequence>
<keyword evidence="7" id="KW-0067">ATP-binding</keyword>
<dbReference type="Gene3D" id="3.30.565.10">
    <property type="entry name" value="Histidine kinase-like ATPase, C-terminal domain"/>
    <property type="match status" value="1"/>
</dbReference>
<gene>
    <name evidence="12" type="ORF">GNZ18_01125</name>
</gene>
<keyword evidence="6 12" id="KW-0418">Kinase</keyword>
<dbReference type="InterPro" id="IPR011712">
    <property type="entry name" value="Sig_transdc_His_kin_sub3_dim/P"/>
</dbReference>
<protein>
    <recommendedName>
        <fullName evidence="2">histidine kinase</fullName>
        <ecNumber evidence="2">2.7.13.3</ecNumber>
    </recommendedName>
</protein>
<dbReference type="InterPro" id="IPR003594">
    <property type="entry name" value="HATPase_dom"/>
</dbReference>
<evidence type="ECO:0000256" key="2">
    <source>
        <dbReference type="ARBA" id="ARBA00012438"/>
    </source>
</evidence>
<organism evidence="12 13">
    <name type="scientific">Actinomadura litoris</name>
    <dbReference type="NCBI Taxonomy" id="2678616"/>
    <lineage>
        <taxon>Bacteria</taxon>
        <taxon>Bacillati</taxon>
        <taxon>Actinomycetota</taxon>
        <taxon>Actinomycetes</taxon>
        <taxon>Streptosporangiales</taxon>
        <taxon>Thermomonosporaceae</taxon>
        <taxon>Actinomadura</taxon>
    </lineage>
</organism>
<dbReference type="SUPFAM" id="SSF55874">
    <property type="entry name" value="ATPase domain of HSP90 chaperone/DNA topoisomerase II/histidine kinase"/>
    <property type="match status" value="1"/>
</dbReference>
<dbReference type="RefSeq" id="WP_156214184.1">
    <property type="nucleotide sequence ID" value="NZ_WOFH01000001.1"/>
</dbReference>
<evidence type="ECO:0000313" key="13">
    <source>
        <dbReference type="Proteomes" id="UP000432015"/>
    </source>
</evidence>
<evidence type="ECO:0000313" key="12">
    <source>
        <dbReference type="EMBL" id="MUN35212.1"/>
    </source>
</evidence>
<feature type="domain" description="Histidine kinase/HSP90-like ATPase" evidence="10">
    <location>
        <begin position="313"/>
        <end position="410"/>
    </location>
</feature>
<comment type="caution">
    <text evidence="12">The sequence shown here is derived from an EMBL/GenBank/DDBJ whole genome shotgun (WGS) entry which is preliminary data.</text>
</comment>